<keyword evidence="3 4" id="KW-0472">Membrane</keyword>
<dbReference type="PANTHER" id="PTHR30570">
    <property type="entry name" value="PERIPLASMIC PHOSPHATE BINDING COMPONENT OF PHOSPHATE ABC TRANSPORTER"/>
    <property type="match status" value="1"/>
</dbReference>
<dbReference type="Pfam" id="PF00691">
    <property type="entry name" value="OmpA"/>
    <property type="match status" value="1"/>
</dbReference>
<dbReference type="PROSITE" id="PS51123">
    <property type="entry name" value="OMPA_2"/>
    <property type="match status" value="1"/>
</dbReference>
<feature type="chain" id="PRO_5042093783" evidence="5">
    <location>
        <begin position="26"/>
        <end position="520"/>
    </location>
</feature>
<feature type="domain" description="OmpA-like" evidence="6">
    <location>
        <begin position="400"/>
        <end position="520"/>
    </location>
</feature>
<comment type="subcellular location">
    <subcellularLocation>
        <location evidence="1">Membrane</location>
    </subcellularLocation>
</comment>
<dbReference type="InterPro" id="IPR050811">
    <property type="entry name" value="Phosphate_ABC_transporter"/>
</dbReference>
<dbReference type="CDD" id="cd07185">
    <property type="entry name" value="OmpA_C-like"/>
    <property type="match status" value="1"/>
</dbReference>
<dbReference type="PANTHER" id="PTHR30570:SF1">
    <property type="entry name" value="PHOSPHATE-BINDING PROTEIN PSTS"/>
    <property type="match status" value="1"/>
</dbReference>
<dbReference type="Pfam" id="PF12849">
    <property type="entry name" value="PBP_like_2"/>
    <property type="match status" value="1"/>
</dbReference>
<dbReference type="RefSeq" id="WP_306735661.1">
    <property type="nucleotide sequence ID" value="NZ_JANHAX010000003.1"/>
</dbReference>
<dbReference type="Gene3D" id="3.40.190.10">
    <property type="entry name" value="Periplasmic binding protein-like II"/>
    <property type="match status" value="2"/>
</dbReference>
<feature type="signal peptide" evidence="5">
    <location>
        <begin position="1"/>
        <end position="25"/>
    </location>
</feature>
<dbReference type="EMBL" id="JANHAX010000003">
    <property type="protein sequence ID" value="MDQ2090376.1"/>
    <property type="molecule type" value="Genomic_DNA"/>
</dbReference>
<comment type="caution">
    <text evidence="7">The sequence shown here is derived from an EMBL/GenBank/DDBJ whole genome shotgun (WGS) entry which is preliminary data.</text>
</comment>
<gene>
    <name evidence="7" type="ORF">NO357_10755</name>
</gene>
<dbReference type="InterPro" id="IPR006665">
    <property type="entry name" value="OmpA-like"/>
</dbReference>
<evidence type="ECO:0000313" key="7">
    <source>
        <dbReference type="EMBL" id="MDQ2090376.1"/>
    </source>
</evidence>
<dbReference type="SUPFAM" id="SSF103088">
    <property type="entry name" value="OmpA-like"/>
    <property type="match status" value="1"/>
</dbReference>
<evidence type="ECO:0000256" key="4">
    <source>
        <dbReference type="PROSITE-ProRule" id="PRU00473"/>
    </source>
</evidence>
<dbReference type="AlphaFoldDB" id="A0AAE3WBW9"/>
<evidence type="ECO:0000256" key="3">
    <source>
        <dbReference type="ARBA" id="ARBA00023136"/>
    </source>
</evidence>
<keyword evidence="8" id="KW-1185">Reference proteome</keyword>
<dbReference type="SUPFAM" id="SSF53850">
    <property type="entry name" value="Periplasmic binding protein-like II"/>
    <property type="match status" value="1"/>
</dbReference>
<accession>A0AAE3WBW9</accession>
<dbReference type="PRINTS" id="PR01021">
    <property type="entry name" value="OMPADOMAIN"/>
</dbReference>
<dbReference type="InterPro" id="IPR006664">
    <property type="entry name" value="OMP_bac"/>
</dbReference>
<protein>
    <submittedName>
        <fullName evidence="7">Phosphate ABC transporter substrate-binding/OmpA family protein</fullName>
    </submittedName>
</protein>
<reference evidence="7" key="2">
    <citation type="submission" date="2023-02" db="EMBL/GenBank/DDBJ databases">
        <title>'Rhodoalgimonas zhirmunskyi' gen. nov., isolated from a red alga.</title>
        <authorList>
            <person name="Nedashkovskaya O.I."/>
            <person name="Otstavnykh N.Y."/>
            <person name="Bystritskaya E.P."/>
            <person name="Balabanova L.A."/>
            <person name="Isaeva M.P."/>
        </authorList>
    </citation>
    <scope>NUCLEOTIDE SEQUENCE</scope>
    <source>
        <strain evidence="7">KCTC 52189</strain>
    </source>
</reference>
<dbReference type="InterPro" id="IPR036737">
    <property type="entry name" value="OmpA-like_sf"/>
</dbReference>
<evidence type="ECO:0000256" key="1">
    <source>
        <dbReference type="ARBA" id="ARBA00004370"/>
    </source>
</evidence>
<dbReference type="InterPro" id="IPR024370">
    <property type="entry name" value="PBP_domain"/>
</dbReference>
<proteinExistence type="predicted"/>
<dbReference type="GO" id="GO:0016020">
    <property type="term" value="C:membrane"/>
    <property type="evidence" value="ECO:0007669"/>
    <property type="project" value="UniProtKB-SubCell"/>
</dbReference>
<reference evidence="7" key="1">
    <citation type="submission" date="2022-07" db="EMBL/GenBank/DDBJ databases">
        <authorList>
            <person name="Otstavnykh N."/>
            <person name="Isaeva M."/>
            <person name="Bystritskaya E."/>
        </authorList>
    </citation>
    <scope>NUCLEOTIDE SEQUENCE</scope>
    <source>
        <strain evidence="7">KCTC 52189</strain>
    </source>
</reference>
<evidence type="ECO:0000256" key="5">
    <source>
        <dbReference type="SAM" id="SignalP"/>
    </source>
</evidence>
<evidence type="ECO:0000256" key="2">
    <source>
        <dbReference type="ARBA" id="ARBA00022729"/>
    </source>
</evidence>
<sequence>MKPIQRAAILFAALSFFSAGFAAHAQDVTLTSRDGAVELSGTLLGFDGEFYRVETIYGELTVDGSGVSCEGPGCPSLTDFVAGLDLSGAATMGELLMPALIEGFALRNGLKVKRETLEDGVLFRLLDRESGRETGQFRFRLTTTDEGFADLLADEADVAMALREISREELRHGHEAGLGDLTARGRTRVLALDALVAVVAPDNPVRRISITDLARVFSGKIDNWQALGGPDAPISLHLRDARSGLGQAAEIKLLRPAGMELAGAARRYDNDAALAEAVAGDPFGIGIGSYAARGNTHALVLTGDCGFSLSPARRTVKTEDYPLTAPMFLYLPARRLPKLAREFLAYTRSTAAQLVIRRAGFIDQQPEEVSLELQGDRLANAITGAGTEITLDDIQAMIARLWEMKRLTTSFRFETGSVKLDAQSRSNVEQLAHALEAGRYDGRVLLFAGFSDSDGPASGNKEISERRARAVKDAVVAAAETANLGQVTLQTAGFGEALPMACDDSAWGRQVNRRVEVWVK</sequence>
<organism evidence="7 8">
    <name type="scientific">Marimonas arenosa</name>
    <dbReference type="NCBI Taxonomy" id="1795305"/>
    <lineage>
        <taxon>Bacteria</taxon>
        <taxon>Pseudomonadati</taxon>
        <taxon>Pseudomonadota</taxon>
        <taxon>Alphaproteobacteria</taxon>
        <taxon>Rhodobacterales</taxon>
        <taxon>Paracoccaceae</taxon>
        <taxon>Marimonas</taxon>
    </lineage>
</organism>
<dbReference type="Gene3D" id="3.30.1330.60">
    <property type="entry name" value="OmpA-like domain"/>
    <property type="match status" value="1"/>
</dbReference>
<evidence type="ECO:0000259" key="6">
    <source>
        <dbReference type="PROSITE" id="PS51123"/>
    </source>
</evidence>
<dbReference type="Proteomes" id="UP001226762">
    <property type="component" value="Unassembled WGS sequence"/>
</dbReference>
<keyword evidence="2 5" id="KW-0732">Signal</keyword>
<name>A0AAE3WBW9_9RHOB</name>
<evidence type="ECO:0000313" key="8">
    <source>
        <dbReference type="Proteomes" id="UP001226762"/>
    </source>
</evidence>